<evidence type="ECO:0000313" key="2">
    <source>
        <dbReference type="Proteomes" id="UP000789570"/>
    </source>
</evidence>
<keyword evidence="2" id="KW-1185">Reference proteome</keyword>
<dbReference type="EMBL" id="CAJVPQ010002759">
    <property type="protein sequence ID" value="CAG8607594.1"/>
    <property type="molecule type" value="Genomic_DNA"/>
</dbReference>
<protein>
    <submittedName>
        <fullName evidence="1">529_t:CDS:1</fullName>
    </submittedName>
</protein>
<sequence>FKYKANVTVYTTGELLLNSLKSLKSNITMTLLFHTMANIIHSDELGVNEILSMKQSGVGFQPQAQIESEPIRIQSALTMTRFSKGQNYLKMSTGKTIELQISGSDIIYALNMMIQDIPSGQQTFF</sequence>
<reference evidence="1" key="1">
    <citation type="submission" date="2021-06" db="EMBL/GenBank/DDBJ databases">
        <authorList>
            <person name="Kallberg Y."/>
            <person name="Tangrot J."/>
            <person name="Rosling A."/>
        </authorList>
    </citation>
    <scope>NUCLEOTIDE SEQUENCE</scope>
    <source>
        <strain evidence="1">UK204</strain>
    </source>
</reference>
<dbReference type="Proteomes" id="UP000789570">
    <property type="component" value="Unassembled WGS sequence"/>
</dbReference>
<name>A0A9N9CL43_9GLOM</name>
<organism evidence="1 2">
    <name type="scientific">Funneliformis caledonium</name>
    <dbReference type="NCBI Taxonomy" id="1117310"/>
    <lineage>
        <taxon>Eukaryota</taxon>
        <taxon>Fungi</taxon>
        <taxon>Fungi incertae sedis</taxon>
        <taxon>Mucoromycota</taxon>
        <taxon>Glomeromycotina</taxon>
        <taxon>Glomeromycetes</taxon>
        <taxon>Glomerales</taxon>
        <taxon>Glomeraceae</taxon>
        <taxon>Funneliformis</taxon>
    </lineage>
</organism>
<dbReference type="AlphaFoldDB" id="A0A9N9CL43"/>
<gene>
    <name evidence="1" type="ORF">FCALED_LOCUS8904</name>
</gene>
<proteinExistence type="predicted"/>
<accession>A0A9N9CL43</accession>
<comment type="caution">
    <text evidence="1">The sequence shown here is derived from an EMBL/GenBank/DDBJ whole genome shotgun (WGS) entry which is preliminary data.</text>
</comment>
<evidence type="ECO:0000313" key="1">
    <source>
        <dbReference type="EMBL" id="CAG8607594.1"/>
    </source>
</evidence>
<feature type="non-terminal residue" evidence="1">
    <location>
        <position position="125"/>
    </location>
</feature>